<evidence type="ECO:0000256" key="4">
    <source>
        <dbReference type="ARBA" id="ARBA00023128"/>
    </source>
</evidence>
<dbReference type="Pfam" id="PF08293">
    <property type="entry name" value="MRP-S33"/>
    <property type="match status" value="1"/>
</dbReference>
<dbReference type="PANTHER" id="PTHR13362">
    <property type="entry name" value="MITOCHONDRIAL RIBOSOMAL PROTEIN S33"/>
    <property type="match status" value="1"/>
</dbReference>
<protein>
    <recommendedName>
        <fullName evidence="6">Small ribosomal subunit protein mS33</fullName>
    </recommendedName>
</protein>
<name>A0A4S2N3Y9_9PEZI</name>
<dbReference type="InParanoid" id="A0A4S2N3Y9"/>
<evidence type="ECO:0000256" key="5">
    <source>
        <dbReference type="ARBA" id="ARBA00023274"/>
    </source>
</evidence>
<dbReference type="OrthoDB" id="2257454at2759"/>
<evidence type="ECO:0000256" key="6">
    <source>
        <dbReference type="ARBA" id="ARBA00035132"/>
    </source>
</evidence>
<evidence type="ECO:0000256" key="1">
    <source>
        <dbReference type="ARBA" id="ARBA00004173"/>
    </source>
</evidence>
<dbReference type="InterPro" id="IPR013219">
    <property type="entry name" value="Ribosomal_mS33"/>
</dbReference>
<keyword evidence="5" id="KW-0687">Ribonucleoprotein</keyword>
<proteinExistence type="inferred from homology"/>
<dbReference type="PANTHER" id="PTHR13362:SF2">
    <property type="entry name" value="SMALL RIBOSOMAL SUBUNIT PROTEIN MS33"/>
    <property type="match status" value="1"/>
</dbReference>
<dbReference type="Proteomes" id="UP000298138">
    <property type="component" value="Unassembled WGS sequence"/>
</dbReference>
<dbReference type="EMBL" id="ML220113">
    <property type="protein sequence ID" value="TGZ83928.1"/>
    <property type="molecule type" value="Genomic_DNA"/>
</dbReference>
<keyword evidence="9" id="KW-1185">Reference proteome</keyword>
<keyword evidence="3" id="KW-0689">Ribosomal protein</keyword>
<dbReference type="STRING" id="341454.A0A4S2N3Y9"/>
<keyword evidence="4" id="KW-0496">Mitochondrion</keyword>
<reference evidence="8 9" key="1">
    <citation type="submission" date="2019-04" db="EMBL/GenBank/DDBJ databases">
        <title>Comparative genomics and transcriptomics to analyze fruiting body development in filamentous ascomycetes.</title>
        <authorList>
            <consortium name="DOE Joint Genome Institute"/>
            <person name="Lutkenhaus R."/>
            <person name="Traeger S."/>
            <person name="Breuer J."/>
            <person name="Kuo A."/>
            <person name="Lipzen A."/>
            <person name="Pangilinan J."/>
            <person name="Dilworth D."/>
            <person name="Sandor L."/>
            <person name="Poggeler S."/>
            <person name="Barry K."/>
            <person name="Grigoriev I.V."/>
            <person name="Nowrousian M."/>
        </authorList>
    </citation>
    <scope>NUCLEOTIDE SEQUENCE [LARGE SCALE GENOMIC DNA]</scope>
    <source>
        <strain evidence="8 9">CBS 389.68</strain>
    </source>
</reference>
<dbReference type="GO" id="GO:0005840">
    <property type="term" value="C:ribosome"/>
    <property type="evidence" value="ECO:0007669"/>
    <property type="project" value="UniProtKB-KW"/>
</dbReference>
<comment type="subcellular location">
    <subcellularLocation>
        <location evidence="1">Mitochondrion</location>
    </subcellularLocation>
</comment>
<accession>A0A4S2N3Y9</accession>
<gene>
    <name evidence="8" type="ORF">EX30DRAFT_94772</name>
</gene>
<feature type="region of interest" description="Disordered" evidence="7">
    <location>
        <begin position="1"/>
        <end position="30"/>
    </location>
</feature>
<dbReference type="AlphaFoldDB" id="A0A4S2N3Y9"/>
<evidence type="ECO:0000256" key="7">
    <source>
        <dbReference type="SAM" id="MobiDB-lite"/>
    </source>
</evidence>
<sequence length="243" mass="27523">MARDQVQPQHHRTSAPLPPTTTESQHRSPARRPFAVRPLFHLVRAAAGAVISVMSAPAKERLLQLYQASARVFNQNWNPTGARTGAKILRLRPLGPAVKDYYPARRVTLRDFRKAWPEWCFPDEDEYHRVLNVERTKARGKEEEVEGECSCRRESMNGWEEDGVGRDLLRRYWRSLYDTGNPGVETSCTDGSFGTGINSASLVWVFVTKAPGEITVRLLVLLVSLKGLYQIPPEISCQPLIER</sequence>
<organism evidence="8 9">
    <name type="scientific">Ascodesmis nigricans</name>
    <dbReference type="NCBI Taxonomy" id="341454"/>
    <lineage>
        <taxon>Eukaryota</taxon>
        <taxon>Fungi</taxon>
        <taxon>Dikarya</taxon>
        <taxon>Ascomycota</taxon>
        <taxon>Pezizomycotina</taxon>
        <taxon>Pezizomycetes</taxon>
        <taxon>Pezizales</taxon>
        <taxon>Ascodesmidaceae</taxon>
        <taxon>Ascodesmis</taxon>
    </lineage>
</organism>
<evidence type="ECO:0000256" key="2">
    <source>
        <dbReference type="ARBA" id="ARBA00008970"/>
    </source>
</evidence>
<evidence type="ECO:0000256" key="3">
    <source>
        <dbReference type="ARBA" id="ARBA00022980"/>
    </source>
</evidence>
<comment type="similarity">
    <text evidence="2">Belongs to the mitochondrion-specific ribosomal protein mS33 family.</text>
</comment>
<evidence type="ECO:0000313" key="9">
    <source>
        <dbReference type="Proteomes" id="UP000298138"/>
    </source>
</evidence>
<evidence type="ECO:0000313" key="8">
    <source>
        <dbReference type="EMBL" id="TGZ83928.1"/>
    </source>
</evidence>
<dbReference type="GO" id="GO:0005739">
    <property type="term" value="C:mitochondrion"/>
    <property type="evidence" value="ECO:0007669"/>
    <property type="project" value="UniProtKB-SubCell"/>
</dbReference>
<dbReference type="GO" id="GO:1990904">
    <property type="term" value="C:ribonucleoprotein complex"/>
    <property type="evidence" value="ECO:0007669"/>
    <property type="project" value="UniProtKB-KW"/>
</dbReference>